<comment type="caution">
    <text evidence="1">The sequence shown here is derived from an EMBL/GenBank/DDBJ whole genome shotgun (WGS) entry which is preliminary data.</text>
</comment>
<accession>A0AA88Q093</accession>
<protein>
    <submittedName>
        <fullName evidence="1">Uncharacterized protein</fullName>
    </submittedName>
</protein>
<evidence type="ECO:0000313" key="1">
    <source>
        <dbReference type="EMBL" id="KAK2911105.1"/>
    </source>
</evidence>
<keyword evidence="2" id="KW-1185">Reference proteome</keyword>
<proteinExistence type="predicted"/>
<organism evidence="1 2">
    <name type="scientific">Cirrhinus molitorella</name>
    <name type="common">mud carp</name>
    <dbReference type="NCBI Taxonomy" id="172907"/>
    <lineage>
        <taxon>Eukaryota</taxon>
        <taxon>Metazoa</taxon>
        <taxon>Chordata</taxon>
        <taxon>Craniata</taxon>
        <taxon>Vertebrata</taxon>
        <taxon>Euteleostomi</taxon>
        <taxon>Actinopterygii</taxon>
        <taxon>Neopterygii</taxon>
        <taxon>Teleostei</taxon>
        <taxon>Ostariophysi</taxon>
        <taxon>Cypriniformes</taxon>
        <taxon>Cyprinidae</taxon>
        <taxon>Labeoninae</taxon>
        <taxon>Labeonini</taxon>
        <taxon>Cirrhinus</taxon>
    </lineage>
</organism>
<dbReference type="EMBL" id="JAUYZG010000003">
    <property type="protein sequence ID" value="KAK2911105.1"/>
    <property type="molecule type" value="Genomic_DNA"/>
</dbReference>
<evidence type="ECO:0000313" key="2">
    <source>
        <dbReference type="Proteomes" id="UP001187343"/>
    </source>
</evidence>
<name>A0AA88Q093_9TELE</name>
<reference evidence="1" key="1">
    <citation type="submission" date="2023-08" db="EMBL/GenBank/DDBJ databases">
        <title>Chromosome-level Genome Assembly of mud carp (Cirrhinus molitorella).</title>
        <authorList>
            <person name="Liu H."/>
        </authorList>
    </citation>
    <scope>NUCLEOTIDE SEQUENCE</scope>
    <source>
        <strain evidence="1">Prfri</strain>
        <tissue evidence="1">Muscle</tissue>
    </source>
</reference>
<dbReference type="AlphaFoldDB" id="A0AA88Q093"/>
<dbReference type="Proteomes" id="UP001187343">
    <property type="component" value="Unassembled WGS sequence"/>
</dbReference>
<gene>
    <name evidence="1" type="ORF">Q8A67_003238</name>
</gene>
<sequence>MGEAQVFGEIPKGLANLSVTSGLPLADLWDTFANEAQPNQPSLSLSWRGRAQTVHSVVKPELRIAVPDKCSTSLIRMPAVPVKFKKLTGTELYLL</sequence>